<keyword evidence="1" id="KW-1133">Transmembrane helix</keyword>
<evidence type="ECO:0000256" key="1">
    <source>
        <dbReference type="SAM" id="Phobius"/>
    </source>
</evidence>
<dbReference type="HOGENOM" id="CLU_1044805_0_0_7"/>
<dbReference type="PANTHER" id="PTHR43267:SF1">
    <property type="entry name" value="TRNA THREONYLCARBAMOYLADENOSINE DEHYDRATASE"/>
    <property type="match status" value="1"/>
</dbReference>
<dbReference type="SUPFAM" id="SSF69572">
    <property type="entry name" value="Activating enzymes of the ubiquitin-like proteins"/>
    <property type="match status" value="1"/>
</dbReference>
<dbReference type="eggNOG" id="COG0476">
    <property type="taxonomic scope" value="Bacteria"/>
</dbReference>
<protein>
    <submittedName>
        <fullName evidence="3">UBA/THIF-type NAD/FAD binding protein</fullName>
    </submittedName>
</protein>
<evidence type="ECO:0000313" key="4">
    <source>
        <dbReference type="Proteomes" id="UP000007845"/>
    </source>
</evidence>
<dbReference type="EMBL" id="CP003220">
    <property type="protein sequence ID" value="EGB16333.1"/>
    <property type="molecule type" value="Genomic_DNA"/>
</dbReference>
<evidence type="ECO:0000313" key="3">
    <source>
        <dbReference type="EMBL" id="EGB16333.1"/>
    </source>
</evidence>
<dbReference type="KEGG" id="ddn:DND132_3130"/>
<feature type="domain" description="THIF-type NAD/FAD binding fold" evidence="2">
    <location>
        <begin position="10"/>
        <end position="260"/>
    </location>
</feature>
<keyword evidence="1" id="KW-0812">Transmembrane</keyword>
<dbReference type="Gene3D" id="3.40.50.720">
    <property type="entry name" value="NAD(P)-binding Rossmann-like Domain"/>
    <property type="match status" value="1"/>
</dbReference>
<gene>
    <name evidence="3" type="ORF">DND132_3130</name>
</gene>
<keyword evidence="4" id="KW-1185">Reference proteome</keyword>
<dbReference type="Proteomes" id="UP000007845">
    <property type="component" value="Chromosome"/>
</dbReference>
<dbReference type="AlphaFoldDB" id="F0JK84"/>
<evidence type="ECO:0000259" key="2">
    <source>
        <dbReference type="Pfam" id="PF00899"/>
    </source>
</evidence>
<dbReference type="STRING" id="641491.DND132_3130"/>
<feature type="transmembrane region" description="Helical" evidence="1">
    <location>
        <begin position="24"/>
        <end position="41"/>
    </location>
</feature>
<dbReference type="InterPro" id="IPR035985">
    <property type="entry name" value="Ubiquitin-activating_enz"/>
</dbReference>
<feature type="transmembrane region" description="Helical" evidence="1">
    <location>
        <begin position="138"/>
        <end position="158"/>
    </location>
</feature>
<dbReference type="PANTHER" id="PTHR43267">
    <property type="entry name" value="TRNA THREONYLCARBAMOYLADENOSINE DEHYDRATASE"/>
    <property type="match status" value="1"/>
</dbReference>
<keyword evidence="1" id="KW-0472">Membrane</keyword>
<dbReference type="InterPro" id="IPR000594">
    <property type="entry name" value="ThiF_NAD_FAD-bd"/>
</dbReference>
<sequence>MDFLSRTRPIMKESGFTILRDKEIAFAGLGGVGGGAFLALVRCGASRFRLAENGIFDPPDMNRQAAAFGSTMNRHKLEVYMELALSINPDLEMVPYPDGVNADNLGGFLDGADAYVAVIDAEKGEDVKRMTPAMQERYGVPVFTCGAVGFGAIMVNFAPDGMKADEFWTLAMKDDTGGGLLPTSMQRHFCGPAMERIRQGLSSGKVATTAIGGLAANALLANEVLAYFLAGTGLVERSPVFAPNYVALDFMTQRMRVADITRPGEP</sequence>
<dbReference type="GO" id="GO:0008641">
    <property type="term" value="F:ubiquitin-like modifier activating enzyme activity"/>
    <property type="evidence" value="ECO:0007669"/>
    <property type="project" value="InterPro"/>
</dbReference>
<dbReference type="Pfam" id="PF00899">
    <property type="entry name" value="ThiF"/>
    <property type="match status" value="1"/>
</dbReference>
<name>F0JK84_9BACT</name>
<organism evidence="3 4">
    <name type="scientific">Pseudodesulfovibrio mercurii</name>
    <dbReference type="NCBI Taxonomy" id="641491"/>
    <lineage>
        <taxon>Bacteria</taxon>
        <taxon>Pseudomonadati</taxon>
        <taxon>Thermodesulfobacteriota</taxon>
        <taxon>Desulfovibrionia</taxon>
        <taxon>Desulfovibrionales</taxon>
        <taxon>Desulfovibrionaceae</taxon>
    </lineage>
</organism>
<dbReference type="InterPro" id="IPR045886">
    <property type="entry name" value="ThiF/MoeB/HesA"/>
</dbReference>
<proteinExistence type="predicted"/>
<dbReference type="GO" id="GO:0061504">
    <property type="term" value="P:cyclic threonylcarbamoyladenosine biosynthetic process"/>
    <property type="evidence" value="ECO:0007669"/>
    <property type="project" value="TreeGrafter"/>
</dbReference>
<dbReference type="GO" id="GO:0061503">
    <property type="term" value="F:tRNA threonylcarbamoyladenosine dehydratase"/>
    <property type="evidence" value="ECO:0007669"/>
    <property type="project" value="TreeGrafter"/>
</dbReference>
<reference evidence="3 4" key="1">
    <citation type="journal article" date="2011" name="J. Bacteriol.">
        <title>Genome sequence of the mercury-methylating strain Desulfovibrio desulfuricans ND132.</title>
        <authorList>
            <person name="Brown S.D."/>
            <person name="Gilmour C.C."/>
            <person name="Kucken A.M."/>
            <person name="Wall J.D."/>
            <person name="Elias D.A."/>
            <person name="Brandt C.C."/>
            <person name="Podar M."/>
            <person name="Chertkov O."/>
            <person name="Held B."/>
            <person name="Bruce D.C."/>
            <person name="Detter J.C."/>
            <person name="Tapia R."/>
            <person name="Han C.S."/>
            <person name="Goodwin L.A."/>
            <person name="Cheng J.F."/>
            <person name="Pitluck S."/>
            <person name="Woyke T."/>
            <person name="Mikhailova N."/>
            <person name="Ivanova N.N."/>
            <person name="Han J."/>
            <person name="Lucas S."/>
            <person name="Lapidus A.L."/>
            <person name="Land M.L."/>
            <person name="Hauser L.J."/>
            <person name="Palumbo A.V."/>
        </authorList>
    </citation>
    <scope>NUCLEOTIDE SEQUENCE [LARGE SCALE GENOMIC DNA]</scope>
    <source>
        <strain evidence="3 4">ND132</strain>
    </source>
</reference>
<accession>F0JK84</accession>
<dbReference type="RefSeq" id="WP_014323757.1">
    <property type="nucleotide sequence ID" value="NC_016803.1"/>
</dbReference>